<dbReference type="EMBL" id="HE612868">
    <property type="protein sequence ID" value="CCE65600.1"/>
    <property type="molecule type" value="Genomic_DNA"/>
</dbReference>
<evidence type="ECO:0000313" key="2">
    <source>
        <dbReference type="Proteomes" id="UP000005666"/>
    </source>
</evidence>
<protein>
    <submittedName>
        <fullName evidence="1">Uncharacterized protein</fullName>
    </submittedName>
</protein>
<sequence length="78" mass="8805">MAPATPVVDREAVAATLQASKQRNRQECELKALTQYECQFVDLESNRYICRPFKRLFEVCAGTSYETTAQPTNSADRS</sequence>
<proteinExistence type="predicted"/>
<reference evidence="1 2" key="1">
    <citation type="journal article" date="2011" name="Proc. Natl. Acad. Sci. U.S.A.">
        <title>Evolutionary erosion of yeast sex chromosomes by mating-type switching accidents.</title>
        <authorList>
            <person name="Gordon J.L."/>
            <person name="Armisen D."/>
            <person name="Proux-Wera E."/>
            <person name="Oheigeartaigh S.S."/>
            <person name="Byrne K.P."/>
            <person name="Wolfe K.H."/>
        </authorList>
    </citation>
    <scope>NUCLEOTIDE SEQUENCE [LARGE SCALE GENOMIC DNA]</scope>
    <source>
        <strain evidence="2">ATCC 24235 / CBS 4417 / NBRC 1672 / NRRL Y-8282 / UCD 70-5</strain>
    </source>
</reference>
<keyword evidence="2" id="KW-1185">Reference proteome</keyword>
<dbReference type="GeneID" id="11532001"/>
<dbReference type="KEGG" id="tpf:TPHA_0M00220"/>
<dbReference type="OrthoDB" id="3983163at2759"/>
<dbReference type="Proteomes" id="UP000005666">
    <property type="component" value="Chromosome 13"/>
</dbReference>
<dbReference type="RefSeq" id="XP_003688034.1">
    <property type="nucleotide sequence ID" value="XM_003687986.1"/>
</dbReference>
<gene>
    <name evidence="1" type="primary">TPHA0M00220</name>
    <name evidence="1" type="ordered locus">TPHA_0M00220</name>
</gene>
<dbReference type="AlphaFoldDB" id="G8C0T9"/>
<dbReference type="GO" id="GO:0042720">
    <property type="term" value="C:mitochondrial inner membrane peptidase complex"/>
    <property type="evidence" value="ECO:0007669"/>
    <property type="project" value="InterPro"/>
</dbReference>
<evidence type="ECO:0000313" key="1">
    <source>
        <dbReference type="EMBL" id="CCE65600.1"/>
    </source>
</evidence>
<accession>G8C0T9</accession>
<name>G8C0T9_TETPH</name>
<dbReference type="InterPro" id="IPR024645">
    <property type="entry name" value="Mitochondr_Som1"/>
</dbReference>
<dbReference type="Pfam" id="PF11093">
    <property type="entry name" value="Mitochondr_Som1"/>
    <property type="match status" value="1"/>
</dbReference>
<organism evidence="1 2">
    <name type="scientific">Tetrapisispora phaffii (strain ATCC 24235 / CBS 4417 / NBRC 1672 / NRRL Y-8282 / UCD 70-5)</name>
    <name type="common">Yeast</name>
    <name type="synonym">Fabospora phaffii</name>
    <dbReference type="NCBI Taxonomy" id="1071381"/>
    <lineage>
        <taxon>Eukaryota</taxon>
        <taxon>Fungi</taxon>
        <taxon>Dikarya</taxon>
        <taxon>Ascomycota</taxon>
        <taxon>Saccharomycotina</taxon>
        <taxon>Saccharomycetes</taxon>
        <taxon>Saccharomycetales</taxon>
        <taxon>Saccharomycetaceae</taxon>
        <taxon>Tetrapisispora</taxon>
    </lineage>
</organism>
<dbReference type="OMA" id="ESNRYIC"/>
<dbReference type="HOGENOM" id="CLU_160156_0_0_1"/>